<evidence type="ECO:0000256" key="3">
    <source>
        <dbReference type="SAM" id="Phobius"/>
    </source>
</evidence>
<keyword evidence="3" id="KW-1133">Transmembrane helix</keyword>
<evidence type="ECO:0000256" key="1">
    <source>
        <dbReference type="SAM" id="Coils"/>
    </source>
</evidence>
<gene>
    <name evidence="4" type="ORF">Hamer_G027725</name>
</gene>
<dbReference type="Proteomes" id="UP000747542">
    <property type="component" value="Unassembled WGS sequence"/>
</dbReference>
<feature type="region of interest" description="Disordered" evidence="2">
    <location>
        <begin position="1"/>
        <end position="26"/>
    </location>
</feature>
<feature type="region of interest" description="Disordered" evidence="2">
    <location>
        <begin position="215"/>
        <end position="236"/>
    </location>
</feature>
<reference evidence="4" key="1">
    <citation type="journal article" date="2021" name="Sci. Adv.">
        <title>The American lobster genome reveals insights on longevity, neural, and immune adaptations.</title>
        <authorList>
            <person name="Polinski J.M."/>
            <person name="Zimin A.V."/>
            <person name="Clark K.F."/>
            <person name="Kohn A.B."/>
            <person name="Sadowski N."/>
            <person name="Timp W."/>
            <person name="Ptitsyn A."/>
            <person name="Khanna P."/>
            <person name="Romanova D.Y."/>
            <person name="Williams P."/>
            <person name="Greenwood S.J."/>
            <person name="Moroz L.L."/>
            <person name="Walt D.R."/>
            <person name="Bodnar A.G."/>
        </authorList>
    </citation>
    <scope>NUCLEOTIDE SEQUENCE</scope>
    <source>
        <strain evidence="4">GMGI-L3</strain>
    </source>
</reference>
<feature type="compositionally biased region" description="Low complexity" evidence="2">
    <location>
        <begin position="1"/>
        <end position="20"/>
    </location>
</feature>
<name>A0A8J5JFE8_HOMAM</name>
<protein>
    <submittedName>
        <fullName evidence="4">Uncharacterized protein</fullName>
    </submittedName>
</protein>
<keyword evidence="3" id="KW-0812">Transmembrane</keyword>
<dbReference type="AlphaFoldDB" id="A0A8J5JFE8"/>
<comment type="caution">
    <text evidence="4">The sequence shown here is derived from an EMBL/GenBank/DDBJ whole genome shotgun (WGS) entry which is preliminary data.</text>
</comment>
<evidence type="ECO:0000313" key="4">
    <source>
        <dbReference type="EMBL" id="KAG7155298.1"/>
    </source>
</evidence>
<accession>A0A8J5JFE8</accession>
<keyword evidence="3" id="KW-0472">Membrane</keyword>
<evidence type="ECO:0000256" key="2">
    <source>
        <dbReference type="SAM" id="MobiDB-lite"/>
    </source>
</evidence>
<evidence type="ECO:0000313" key="5">
    <source>
        <dbReference type="Proteomes" id="UP000747542"/>
    </source>
</evidence>
<keyword evidence="1" id="KW-0175">Coiled coil</keyword>
<feature type="region of interest" description="Disordered" evidence="2">
    <location>
        <begin position="270"/>
        <end position="329"/>
    </location>
</feature>
<proteinExistence type="predicted"/>
<dbReference type="EMBL" id="JAHLQT010042110">
    <property type="protein sequence ID" value="KAG7155298.1"/>
    <property type="molecule type" value="Genomic_DNA"/>
</dbReference>
<feature type="compositionally biased region" description="Basic and acidic residues" evidence="2">
    <location>
        <begin position="215"/>
        <end position="231"/>
    </location>
</feature>
<keyword evidence="5" id="KW-1185">Reference proteome</keyword>
<feature type="coiled-coil region" evidence="1">
    <location>
        <begin position="82"/>
        <end position="130"/>
    </location>
</feature>
<sequence length="329" mass="36243">TTTPVTTSADSSVASTTVSPDNRKKRSVNYLYENNDNPKDICTPQEGANEEKDLCTQLKQILQDIDNTTQDIQDGRITTETVGKLTIQSNELENIVDNVKQNPDKIILNNEALSQQVKALDEDVIATERKVQQDLDDLTKADPTLVIVMGVMGGLVLLGMVAMGGFIVCKKSQMTITANYHKTLVEERPISMSPPHGGRHNLGSRVTTCTCPRPRLEGDQHDPRAVNHDPRAVNYDPKAVTTTPELLTMTRELLTTTLRLTTTRECVNHDPRAANYDPKAANYDPKAANYDPKAANYDPKAANYDPKAANYDPKAANYDPKAANYDQGC</sequence>
<organism evidence="4 5">
    <name type="scientific">Homarus americanus</name>
    <name type="common">American lobster</name>
    <dbReference type="NCBI Taxonomy" id="6706"/>
    <lineage>
        <taxon>Eukaryota</taxon>
        <taxon>Metazoa</taxon>
        <taxon>Ecdysozoa</taxon>
        <taxon>Arthropoda</taxon>
        <taxon>Crustacea</taxon>
        <taxon>Multicrustacea</taxon>
        <taxon>Malacostraca</taxon>
        <taxon>Eumalacostraca</taxon>
        <taxon>Eucarida</taxon>
        <taxon>Decapoda</taxon>
        <taxon>Pleocyemata</taxon>
        <taxon>Astacidea</taxon>
        <taxon>Nephropoidea</taxon>
        <taxon>Nephropidae</taxon>
        <taxon>Homarus</taxon>
    </lineage>
</organism>
<feature type="non-terminal residue" evidence="4">
    <location>
        <position position="1"/>
    </location>
</feature>
<feature type="transmembrane region" description="Helical" evidence="3">
    <location>
        <begin position="145"/>
        <end position="169"/>
    </location>
</feature>